<dbReference type="Proteomes" id="UP000198748">
    <property type="component" value="Unassembled WGS sequence"/>
</dbReference>
<proteinExistence type="predicted"/>
<protein>
    <submittedName>
        <fullName evidence="2">Uncharacterized protein</fullName>
    </submittedName>
</protein>
<name>A0A1G7IST4_9BACT</name>
<keyword evidence="3" id="KW-1185">Reference proteome</keyword>
<dbReference type="RefSeq" id="WP_090151821.1">
    <property type="nucleotide sequence ID" value="NZ_FNAN01000009.1"/>
</dbReference>
<dbReference type="AlphaFoldDB" id="A0A1G7IST4"/>
<feature type="coiled-coil region" evidence="1">
    <location>
        <begin position="140"/>
        <end position="167"/>
    </location>
</feature>
<sequence length="343" mass="39290">MKPLSKLVIVILFFIAGNAVLGQELSNFRWISQDTTTGSVQVVADWQKGEKKKFRAYKFDNRYQGDSLVSEKKILDCIVEFAVMDSTTESYSMTFKMLENKMTSSAGSDLRLEQLNIRDEDLTLRYSTDANGTFAAFKNRTEVEGKLDELMNLIKQKQKEQFKAKNEAEKKVFATVLDQMANGKILFGTMFETFIAQVHGIHGYRTGINDTLFFNETVPHPMVNRPIQFDCYLYVAALDTLGMVQFDTEKFADMEQFSQDYVAFINKTRQDSGLKPDKKLDDQVGTLNMEMETYSSIVLDLNSGWPTYLKLSRVITAKAAKEETAARYEVWELDSDLEYRVKD</sequence>
<dbReference type="STRING" id="659014.SAMN04487996_10989"/>
<accession>A0A1G7IST4</accession>
<evidence type="ECO:0000313" key="3">
    <source>
        <dbReference type="Proteomes" id="UP000198748"/>
    </source>
</evidence>
<gene>
    <name evidence="2" type="ORF">SAMN04487996_10989</name>
</gene>
<keyword evidence="1" id="KW-0175">Coiled coil</keyword>
<evidence type="ECO:0000256" key="1">
    <source>
        <dbReference type="SAM" id="Coils"/>
    </source>
</evidence>
<evidence type="ECO:0000313" key="2">
    <source>
        <dbReference type="EMBL" id="SDF15792.1"/>
    </source>
</evidence>
<reference evidence="3" key="1">
    <citation type="submission" date="2016-10" db="EMBL/GenBank/DDBJ databases">
        <authorList>
            <person name="Varghese N."/>
            <person name="Submissions S."/>
        </authorList>
    </citation>
    <scope>NUCLEOTIDE SEQUENCE [LARGE SCALE GENOMIC DNA]</scope>
    <source>
        <strain evidence="3">DSM 25329</strain>
    </source>
</reference>
<dbReference type="EMBL" id="FNAN01000009">
    <property type="protein sequence ID" value="SDF15792.1"/>
    <property type="molecule type" value="Genomic_DNA"/>
</dbReference>
<dbReference type="OrthoDB" id="938753at2"/>
<organism evidence="2 3">
    <name type="scientific">Dyadobacter soli</name>
    <dbReference type="NCBI Taxonomy" id="659014"/>
    <lineage>
        <taxon>Bacteria</taxon>
        <taxon>Pseudomonadati</taxon>
        <taxon>Bacteroidota</taxon>
        <taxon>Cytophagia</taxon>
        <taxon>Cytophagales</taxon>
        <taxon>Spirosomataceae</taxon>
        <taxon>Dyadobacter</taxon>
    </lineage>
</organism>